<accession>A0AAV9GA69</accession>
<dbReference type="AlphaFoldDB" id="A0AAV9GA69"/>
<reference evidence="2" key="2">
    <citation type="submission" date="2023-05" db="EMBL/GenBank/DDBJ databases">
        <authorList>
            <consortium name="Lawrence Berkeley National Laboratory"/>
            <person name="Steindorff A."/>
            <person name="Hensen N."/>
            <person name="Bonometti L."/>
            <person name="Westerberg I."/>
            <person name="Brannstrom I.O."/>
            <person name="Guillou S."/>
            <person name="Cros-Aarteil S."/>
            <person name="Calhoun S."/>
            <person name="Haridas S."/>
            <person name="Kuo A."/>
            <person name="Mondo S."/>
            <person name="Pangilinan J."/>
            <person name="Riley R."/>
            <person name="Labutti K."/>
            <person name="Andreopoulos B."/>
            <person name="Lipzen A."/>
            <person name="Chen C."/>
            <person name="Yanf M."/>
            <person name="Daum C."/>
            <person name="Ng V."/>
            <person name="Clum A."/>
            <person name="Ohm R."/>
            <person name="Martin F."/>
            <person name="Silar P."/>
            <person name="Natvig D."/>
            <person name="Lalanne C."/>
            <person name="Gautier V."/>
            <person name="Ament-Velasquez S.L."/>
            <person name="Kruys A."/>
            <person name="Hutchinson M.I."/>
            <person name="Powell A.J."/>
            <person name="Barry K."/>
            <person name="Miller A.N."/>
            <person name="Grigoriev I.V."/>
            <person name="Debuchy R."/>
            <person name="Gladieux P."/>
            <person name="Thoren M.H."/>
            <person name="Johannesson H."/>
        </authorList>
    </citation>
    <scope>NUCLEOTIDE SEQUENCE</scope>
    <source>
        <strain evidence="2">PSN243</strain>
    </source>
</reference>
<comment type="caution">
    <text evidence="2">The sequence shown here is derived from an EMBL/GenBank/DDBJ whole genome shotgun (WGS) entry which is preliminary data.</text>
</comment>
<dbReference type="EMBL" id="MU865979">
    <property type="protein sequence ID" value="KAK4444292.1"/>
    <property type="molecule type" value="Genomic_DNA"/>
</dbReference>
<gene>
    <name evidence="2" type="ORF">QBC34DRAFT_186214</name>
</gene>
<feature type="region of interest" description="Disordered" evidence="1">
    <location>
        <begin position="327"/>
        <end position="362"/>
    </location>
</feature>
<dbReference type="Proteomes" id="UP001321760">
    <property type="component" value="Unassembled WGS sequence"/>
</dbReference>
<feature type="region of interest" description="Disordered" evidence="1">
    <location>
        <begin position="160"/>
        <end position="195"/>
    </location>
</feature>
<evidence type="ECO:0000256" key="1">
    <source>
        <dbReference type="SAM" id="MobiDB-lite"/>
    </source>
</evidence>
<evidence type="ECO:0000313" key="2">
    <source>
        <dbReference type="EMBL" id="KAK4444292.1"/>
    </source>
</evidence>
<protein>
    <submittedName>
        <fullName evidence="2">Uncharacterized protein</fullName>
    </submittedName>
</protein>
<feature type="region of interest" description="Disordered" evidence="1">
    <location>
        <begin position="89"/>
        <end position="148"/>
    </location>
</feature>
<keyword evidence="3" id="KW-1185">Reference proteome</keyword>
<proteinExistence type="predicted"/>
<organism evidence="2 3">
    <name type="scientific">Podospora aff. communis PSN243</name>
    <dbReference type="NCBI Taxonomy" id="3040156"/>
    <lineage>
        <taxon>Eukaryota</taxon>
        <taxon>Fungi</taxon>
        <taxon>Dikarya</taxon>
        <taxon>Ascomycota</taxon>
        <taxon>Pezizomycotina</taxon>
        <taxon>Sordariomycetes</taxon>
        <taxon>Sordariomycetidae</taxon>
        <taxon>Sordariales</taxon>
        <taxon>Podosporaceae</taxon>
        <taxon>Podospora</taxon>
    </lineage>
</organism>
<reference evidence="2" key="1">
    <citation type="journal article" date="2023" name="Mol. Phylogenet. Evol.">
        <title>Genome-scale phylogeny and comparative genomics of the fungal order Sordariales.</title>
        <authorList>
            <person name="Hensen N."/>
            <person name="Bonometti L."/>
            <person name="Westerberg I."/>
            <person name="Brannstrom I.O."/>
            <person name="Guillou S."/>
            <person name="Cros-Aarteil S."/>
            <person name="Calhoun S."/>
            <person name="Haridas S."/>
            <person name="Kuo A."/>
            <person name="Mondo S."/>
            <person name="Pangilinan J."/>
            <person name="Riley R."/>
            <person name="LaButti K."/>
            <person name="Andreopoulos B."/>
            <person name="Lipzen A."/>
            <person name="Chen C."/>
            <person name="Yan M."/>
            <person name="Daum C."/>
            <person name="Ng V."/>
            <person name="Clum A."/>
            <person name="Steindorff A."/>
            <person name="Ohm R.A."/>
            <person name="Martin F."/>
            <person name="Silar P."/>
            <person name="Natvig D.O."/>
            <person name="Lalanne C."/>
            <person name="Gautier V."/>
            <person name="Ament-Velasquez S.L."/>
            <person name="Kruys A."/>
            <person name="Hutchinson M.I."/>
            <person name="Powell A.J."/>
            <person name="Barry K."/>
            <person name="Miller A.N."/>
            <person name="Grigoriev I.V."/>
            <person name="Debuchy R."/>
            <person name="Gladieux P."/>
            <person name="Hiltunen Thoren M."/>
            <person name="Johannesson H."/>
        </authorList>
    </citation>
    <scope>NUCLEOTIDE SEQUENCE</scope>
    <source>
        <strain evidence="2">PSN243</strain>
    </source>
</reference>
<feature type="region of interest" description="Disordered" evidence="1">
    <location>
        <begin position="253"/>
        <end position="294"/>
    </location>
</feature>
<evidence type="ECO:0000313" key="3">
    <source>
        <dbReference type="Proteomes" id="UP001321760"/>
    </source>
</evidence>
<name>A0AAV9GA69_9PEZI</name>
<feature type="compositionally biased region" description="Low complexity" evidence="1">
    <location>
        <begin position="119"/>
        <end position="134"/>
    </location>
</feature>
<feature type="compositionally biased region" description="Low complexity" evidence="1">
    <location>
        <begin position="167"/>
        <end position="180"/>
    </location>
</feature>
<feature type="compositionally biased region" description="Polar residues" evidence="1">
    <location>
        <begin position="181"/>
        <end position="195"/>
    </location>
</feature>
<sequence length="519" mass="56380">MLSVPGVGHRHGRQWVEADSSPACDARTNSHVNWRGAIYQPESPNHAVHTNETIVNFECLARLAAGPRALMRTDMEDTTVARSLAILTRSTGGSGSNGNVARRPSNVSIDEDITSGAVSPSSSRRNTSQSSTPPLDDESPSHGEMISGFGCLFDNIPLPRDSTLKMGSESGSATTTATSSHRSQTPELDENSTVLETPKVSQQAWTQQPILTITPKAEQQAWNREPFATPTSTRTMSTRDCIVVQPLAQLNLVTPDPSPIGTKRAASPPSAPRPAKRPRSQGEDMTAGLGLGDILEDPLGPSFKLRKIANARQRGAELAVASLSNNAPQAAIDKATRSREQSESEDSDGVVHQGASSSDLESPIKIRSSNILSRDLLSHKPSEQSRSALEIEWFTEAEIEAQLSTLLVSYRAFYLEREDSTDVTTYVDADSARIARQTLKAIFEDQLCAAEDEGLLLGEEEEDVMNLFMTYIKEMEIPTTAKTETFPSVQSCLDRVAQLGTIRGSSRMDGSWKFIRKIT</sequence>